<keyword evidence="3" id="KW-1185">Reference proteome</keyword>
<feature type="region of interest" description="Disordered" evidence="1">
    <location>
        <begin position="1"/>
        <end position="26"/>
    </location>
</feature>
<reference evidence="2 3" key="1">
    <citation type="submission" date="2017-11" db="EMBL/GenBank/DDBJ databases">
        <title>De-novo sequencing of pomegranate (Punica granatum L.) genome.</title>
        <authorList>
            <person name="Akparov Z."/>
            <person name="Amiraslanov A."/>
            <person name="Hajiyeva S."/>
            <person name="Abbasov M."/>
            <person name="Kaur K."/>
            <person name="Hamwieh A."/>
            <person name="Solovyev V."/>
            <person name="Salamov A."/>
            <person name="Braich B."/>
            <person name="Kosarev P."/>
            <person name="Mahmoud A."/>
            <person name="Hajiyev E."/>
            <person name="Babayeva S."/>
            <person name="Izzatullayeva V."/>
            <person name="Mammadov A."/>
            <person name="Mammadov A."/>
            <person name="Sharifova S."/>
            <person name="Ojaghi J."/>
            <person name="Eynullazada K."/>
            <person name="Bayramov B."/>
            <person name="Abdulazimova A."/>
            <person name="Shahmuradov I."/>
        </authorList>
    </citation>
    <scope>NUCLEOTIDE SEQUENCE [LARGE SCALE GENOMIC DNA]</scope>
    <source>
        <strain evidence="3">cv. AG2017</strain>
        <tissue evidence="2">Leaf</tissue>
    </source>
</reference>
<comment type="caution">
    <text evidence="2">The sequence shown here is derived from an EMBL/GenBank/DDBJ whole genome shotgun (WGS) entry which is preliminary data.</text>
</comment>
<dbReference type="EMBL" id="PGOL01002530">
    <property type="protein sequence ID" value="PKI47262.1"/>
    <property type="molecule type" value="Genomic_DNA"/>
</dbReference>
<dbReference type="AlphaFoldDB" id="A0A2I0ITD9"/>
<accession>A0A2I0ITD9</accession>
<sequence length="173" mass="19592">MAEVNGTNGNDVPRTPSYPALTSSQPNLPTHGNVAIPNIMNLITVQLINRDYTVWKSMFSTFLRSNGLFGMVDGSSSCPPVTNPCYSLWCRLDDQPEELITYTLTRLPWEYESFVTSITNGRDPITFEELRREYESFFTSITNGRDPITFQTKRIFSGSSTPIQHRLLTQPSK</sequence>
<gene>
    <name evidence="2" type="ORF">CRG98_032348</name>
</gene>
<evidence type="ECO:0008006" key="4">
    <source>
        <dbReference type="Google" id="ProtNLM"/>
    </source>
</evidence>
<proteinExistence type="predicted"/>
<protein>
    <recommendedName>
        <fullName evidence="4">Retrotransposon Copia-like N-terminal domain-containing protein</fullName>
    </recommendedName>
</protein>
<organism evidence="2 3">
    <name type="scientific">Punica granatum</name>
    <name type="common">Pomegranate</name>
    <dbReference type="NCBI Taxonomy" id="22663"/>
    <lineage>
        <taxon>Eukaryota</taxon>
        <taxon>Viridiplantae</taxon>
        <taxon>Streptophyta</taxon>
        <taxon>Embryophyta</taxon>
        <taxon>Tracheophyta</taxon>
        <taxon>Spermatophyta</taxon>
        <taxon>Magnoliopsida</taxon>
        <taxon>eudicotyledons</taxon>
        <taxon>Gunneridae</taxon>
        <taxon>Pentapetalae</taxon>
        <taxon>rosids</taxon>
        <taxon>malvids</taxon>
        <taxon>Myrtales</taxon>
        <taxon>Lythraceae</taxon>
        <taxon>Punica</taxon>
    </lineage>
</organism>
<evidence type="ECO:0000313" key="2">
    <source>
        <dbReference type="EMBL" id="PKI47262.1"/>
    </source>
</evidence>
<evidence type="ECO:0000256" key="1">
    <source>
        <dbReference type="SAM" id="MobiDB-lite"/>
    </source>
</evidence>
<evidence type="ECO:0000313" key="3">
    <source>
        <dbReference type="Proteomes" id="UP000233551"/>
    </source>
</evidence>
<dbReference type="Proteomes" id="UP000233551">
    <property type="component" value="Unassembled WGS sequence"/>
</dbReference>
<dbReference type="PANTHER" id="PTHR47481:SF31">
    <property type="entry name" value="OS01G0873500 PROTEIN"/>
    <property type="match status" value="1"/>
</dbReference>
<feature type="compositionally biased region" description="Polar residues" evidence="1">
    <location>
        <begin position="1"/>
        <end position="10"/>
    </location>
</feature>
<name>A0A2I0ITD9_PUNGR</name>
<dbReference type="PANTHER" id="PTHR47481">
    <property type="match status" value="1"/>
</dbReference>